<dbReference type="SUPFAM" id="SSF49562">
    <property type="entry name" value="C2 domain (Calcium/lipid-binding domain, CaLB)"/>
    <property type="match status" value="1"/>
</dbReference>
<keyword evidence="3" id="KW-0808">Transferase</keyword>
<dbReference type="FunFam" id="3.30.200.20:FF:000058">
    <property type="entry name" value="Putative serine/threonine-protein kinase N2"/>
    <property type="match status" value="1"/>
</dbReference>
<dbReference type="InterPro" id="IPR000008">
    <property type="entry name" value="C2_dom"/>
</dbReference>
<organism evidence="17 19">
    <name type="scientific">Didymodactylos carnosus</name>
    <dbReference type="NCBI Taxonomy" id="1234261"/>
    <lineage>
        <taxon>Eukaryota</taxon>
        <taxon>Metazoa</taxon>
        <taxon>Spiralia</taxon>
        <taxon>Gnathifera</taxon>
        <taxon>Rotifera</taxon>
        <taxon>Eurotatoria</taxon>
        <taxon>Bdelloidea</taxon>
        <taxon>Philodinida</taxon>
        <taxon>Philodinidae</taxon>
        <taxon>Didymodactylos</taxon>
    </lineage>
</organism>
<feature type="compositionally biased region" description="Polar residues" evidence="13">
    <location>
        <begin position="524"/>
        <end position="542"/>
    </location>
</feature>
<sequence>MTPLSSRFSYHRHQSANPFSSGGVGDNNDDEETQQQRMNWLKKQLDVELKVKAGAETILNTYNGQRKEAYRKMCDEAQTLLKDAKAKAEYIRLQMKRLETGSEKDSSNQTDHEEDPTQQRLNGLKKQLEIELKVKAGAETLLNTYSGQRKESSRKMCEEAQILLKDAKAKAEYIRLQIKQLETGSLTNNNNSDVMIQKTSTLWPSEQRIEEIQHHLSIEQTMKKGAENAVKVLRETGAKKEALLEAHHTLFESKQRIALLGESLRRRLKHQDQSEQQRRESVLTNENNIGDPATSYIMPLPKPAPVTGKLEVRLLGCQGLFEDALSPAVSKRDSLGSPDTKYRTVKLMPGKTELSNEINAILRLDNTRVAETGFKPCSQQAWDQRFTIELDRARELEINIMWRDYRNMCAIRFLRLEDFINQNNISGTIIHLEPQGVLFADIKFINPLIKPGPKLKRQNKLFTKRKGRNLPRPNNMRIDVTLWYRLITKGVITPNCYDANSTVSPNSPSHSAYELYDQKNDTLTNLSPTSSISMPTTLTNSQRDVDPLSLTPPHIRPIQTTKETGTISYPQESLIPINNGLSSQSKPTSSLQSTPLSSSRDIIPPPVARKPVRLSHSSSFQASDSSYPPSNIDHVHMGNIHHSQSVDNYTILPQPLTSDENIFGQGQSSSISSPFNISSLSSILLSSNDRLSQQSTSSNQLPQSTTNKLSDSSNQQIIEDKERSQAMQSVVKHSRNVDITTNGRKKSVSTDKRFPKGVVIDAFRLVSVLGRGHFGKVILAEYIYRKGDYYALKVLKKGDILARDEVESLMSEKRIFEVINGSHHPFLINLYSCFQTRDHVIFVMEYAYGGDLMMHIHQDIFDEQRSCFYAACVVLGLEFLHQNKIVYRDLKLDNLLLDKEGYLKIAE</sequence>
<feature type="domain" description="Protein kinase" evidence="15">
    <location>
        <begin position="763"/>
        <end position="907"/>
    </location>
</feature>
<evidence type="ECO:0000256" key="6">
    <source>
        <dbReference type="ARBA" id="ARBA00022840"/>
    </source>
</evidence>
<dbReference type="PROSITE" id="PS50004">
    <property type="entry name" value="C2"/>
    <property type="match status" value="1"/>
</dbReference>
<dbReference type="Gene3D" id="3.30.200.20">
    <property type="entry name" value="Phosphorylase Kinase, domain 1"/>
    <property type="match status" value="1"/>
</dbReference>
<keyword evidence="4 12" id="KW-0547">Nucleotide-binding</keyword>
<feature type="compositionally biased region" description="Polar residues" evidence="13">
    <location>
        <begin position="558"/>
        <end position="571"/>
    </location>
</feature>
<keyword evidence="2" id="KW-0723">Serine/threonine-protein kinase</keyword>
<dbReference type="InterPro" id="IPR050236">
    <property type="entry name" value="Ser_Thr_kinase_AGC"/>
</dbReference>
<comment type="catalytic activity">
    <reaction evidence="7">
        <text>L-threonyl-[protein] + ATP = O-phospho-L-threonyl-[protein] + ADP + H(+)</text>
        <dbReference type="Rhea" id="RHEA:46608"/>
        <dbReference type="Rhea" id="RHEA-COMP:11060"/>
        <dbReference type="Rhea" id="RHEA-COMP:11605"/>
        <dbReference type="ChEBI" id="CHEBI:15378"/>
        <dbReference type="ChEBI" id="CHEBI:30013"/>
        <dbReference type="ChEBI" id="CHEBI:30616"/>
        <dbReference type="ChEBI" id="CHEBI:61977"/>
        <dbReference type="ChEBI" id="CHEBI:456216"/>
        <dbReference type="EC" id="2.7.11.13"/>
    </reaction>
</comment>
<keyword evidence="6 12" id="KW-0067">ATP-binding</keyword>
<dbReference type="InterPro" id="IPR011072">
    <property type="entry name" value="HR1_rho-bd"/>
</dbReference>
<dbReference type="InterPro" id="IPR036274">
    <property type="entry name" value="HR1_rpt_sf"/>
</dbReference>
<dbReference type="Pfam" id="PF02185">
    <property type="entry name" value="HR1"/>
    <property type="match status" value="2"/>
</dbReference>
<dbReference type="SMART" id="SM00220">
    <property type="entry name" value="S_TKc"/>
    <property type="match status" value="1"/>
</dbReference>
<comment type="catalytic activity">
    <reaction evidence="8">
        <text>L-seryl-[protein] + ATP = O-phospho-L-seryl-[protein] + ADP + H(+)</text>
        <dbReference type="Rhea" id="RHEA:17989"/>
        <dbReference type="Rhea" id="RHEA-COMP:9863"/>
        <dbReference type="Rhea" id="RHEA-COMP:11604"/>
        <dbReference type="ChEBI" id="CHEBI:15378"/>
        <dbReference type="ChEBI" id="CHEBI:29999"/>
        <dbReference type="ChEBI" id="CHEBI:30616"/>
        <dbReference type="ChEBI" id="CHEBI:83421"/>
        <dbReference type="ChEBI" id="CHEBI:456216"/>
        <dbReference type="EC" id="2.7.11.13"/>
    </reaction>
</comment>
<dbReference type="EMBL" id="CAJNOQ010004293">
    <property type="protein sequence ID" value="CAF1052867.1"/>
    <property type="molecule type" value="Genomic_DNA"/>
</dbReference>
<evidence type="ECO:0000313" key="17">
    <source>
        <dbReference type="EMBL" id="CAF1052867.1"/>
    </source>
</evidence>
<keyword evidence="19" id="KW-1185">Reference proteome</keyword>
<gene>
    <name evidence="17" type="ORF">GPM918_LOCUS16377</name>
    <name evidence="18" type="ORF">SRO942_LOCUS16377</name>
</gene>
<feature type="compositionally biased region" description="Low complexity" evidence="13">
    <location>
        <begin position="615"/>
        <end position="630"/>
    </location>
</feature>
<evidence type="ECO:0000313" key="19">
    <source>
        <dbReference type="Proteomes" id="UP000663829"/>
    </source>
</evidence>
<dbReference type="AlphaFoldDB" id="A0A814KID1"/>
<feature type="domain" description="REM-1" evidence="16">
    <location>
        <begin position="105"/>
        <end position="187"/>
    </location>
</feature>
<dbReference type="PANTHER" id="PTHR24356:SF210">
    <property type="entry name" value="SERINE_THREONINE-PROTEIN KINASE N"/>
    <property type="match status" value="1"/>
</dbReference>
<evidence type="ECO:0000259" key="14">
    <source>
        <dbReference type="PROSITE" id="PS50004"/>
    </source>
</evidence>
<feature type="region of interest" description="Disordered" evidence="13">
    <location>
        <begin position="524"/>
        <end position="637"/>
    </location>
</feature>
<evidence type="ECO:0000256" key="9">
    <source>
        <dbReference type="ARBA" id="ARBA00047899"/>
    </source>
</evidence>
<comment type="catalytic activity">
    <reaction evidence="9">
        <text>L-threonyl-[protein] + ATP = O-phospho-L-threonyl-[protein] + ADP + H(+)</text>
        <dbReference type="Rhea" id="RHEA:46608"/>
        <dbReference type="Rhea" id="RHEA-COMP:11060"/>
        <dbReference type="Rhea" id="RHEA-COMP:11605"/>
        <dbReference type="ChEBI" id="CHEBI:15378"/>
        <dbReference type="ChEBI" id="CHEBI:30013"/>
        <dbReference type="ChEBI" id="CHEBI:30616"/>
        <dbReference type="ChEBI" id="CHEBI:61977"/>
        <dbReference type="ChEBI" id="CHEBI:456216"/>
        <dbReference type="EC" id="2.7.11.1"/>
    </reaction>
</comment>
<protein>
    <recommendedName>
        <fullName evidence="20">Protein kinase C</fullName>
    </recommendedName>
</protein>
<name>A0A814KID1_9BILA</name>
<evidence type="ECO:0000313" key="18">
    <source>
        <dbReference type="EMBL" id="CAF3822245.1"/>
    </source>
</evidence>
<keyword evidence="11" id="KW-0175">Coiled coil</keyword>
<evidence type="ECO:0000256" key="2">
    <source>
        <dbReference type="ARBA" id="ARBA00022527"/>
    </source>
</evidence>
<evidence type="ECO:0000256" key="13">
    <source>
        <dbReference type="SAM" id="MobiDB-lite"/>
    </source>
</evidence>
<dbReference type="SUPFAM" id="SSF56112">
    <property type="entry name" value="Protein kinase-like (PK-like)"/>
    <property type="match status" value="1"/>
</dbReference>
<dbReference type="PANTHER" id="PTHR24356">
    <property type="entry name" value="SERINE/THREONINE-PROTEIN KINASE"/>
    <property type="match status" value="1"/>
</dbReference>
<dbReference type="InterPro" id="IPR011009">
    <property type="entry name" value="Kinase-like_dom_sf"/>
</dbReference>
<evidence type="ECO:0000259" key="16">
    <source>
        <dbReference type="PROSITE" id="PS51860"/>
    </source>
</evidence>
<dbReference type="OrthoDB" id="63267at2759"/>
<feature type="region of interest" description="Disordered" evidence="13">
    <location>
        <begin position="1"/>
        <end position="35"/>
    </location>
</feature>
<evidence type="ECO:0000259" key="15">
    <source>
        <dbReference type="PROSITE" id="PS50011"/>
    </source>
</evidence>
<feature type="region of interest" description="Disordered" evidence="13">
    <location>
        <begin position="268"/>
        <end position="296"/>
    </location>
</feature>
<dbReference type="InterPro" id="IPR035892">
    <property type="entry name" value="C2_domain_sf"/>
</dbReference>
<evidence type="ECO:0000256" key="11">
    <source>
        <dbReference type="PROSITE-ProRule" id="PRU01207"/>
    </source>
</evidence>
<evidence type="ECO:0008006" key="20">
    <source>
        <dbReference type="Google" id="ProtNLM"/>
    </source>
</evidence>
<comment type="similarity">
    <text evidence="1">Belongs to the protein kinase superfamily. AGC Ser/Thr protein kinase family. PKC subfamily.</text>
</comment>
<dbReference type="Pfam" id="PF00069">
    <property type="entry name" value="Pkinase"/>
    <property type="match status" value="1"/>
</dbReference>
<feature type="compositionally biased region" description="Basic and acidic residues" evidence="13">
    <location>
        <begin position="270"/>
        <end position="281"/>
    </location>
</feature>
<dbReference type="InterPro" id="IPR000719">
    <property type="entry name" value="Prot_kinase_dom"/>
</dbReference>
<dbReference type="PROSITE" id="PS00107">
    <property type="entry name" value="PROTEIN_KINASE_ATP"/>
    <property type="match status" value="1"/>
</dbReference>
<feature type="domain" description="C2" evidence="14">
    <location>
        <begin position="291"/>
        <end position="442"/>
    </location>
</feature>
<evidence type="ECO:0000256" key="12">
    <source>
        <dbReference type="PROSITE-ProRule" id="PRU10141"/>
    </source>
</evidence>
<evidence type="ECO:0000256" key="10">
    <source>
        <dbReference type="ARBA" id="ARBA00048679"/>
    </source>
</evidence>
<feature type="compositionally biased region" description="Low complexity" evidence="13">
    <location>
        <begin position="582"/>
        <end position="599"/>
    </location>
</feature>
<reference evidence="17" key="1">
    <citation type="submission" date="2021-02" db="EMBL/GenBank/DDBJ databases">
        <authorList>
            <person name="Nowell W R."/>
        </authorList>
    </citation>
    <scope>NUCLEOTIDE SEQUENCE</scope>
</reference>
<evidence type="ECO:0000256" key="3">
    <source>
        <dbReference type="ARBA" id="ARBA00022679"/>
    </source>
</evidence>
<dbReference type="Gene3D" id="1.10.510.10">
    <property type="entry name" value="Transferase(Phosphotransferase) domain 1"/>
    <property type="match status" value="1"/>
</dbReference>
<dbReference type="PROSITE" id="PS00108">
    <property type="entry name" value="PROTEIN_KINASE_ST"/>
    <property type="match status" value="1"/>
</dbReference>
<comment type="caution">
    <text evidence="17">The sequence shown here is derived from an EMBL/GenBank/DDBJ whole genome shotgun (WGS) entry which is preliminary data.</text>
</comment>
<feature type="binding site" evidence="12">
    <location>
        <position position="793"/>
    </location>
    <ligand>
        <name>ATP</name>
        <dbReference type="ChEBI" id="CHEBI:30616"/>
    </ligand>
</feature>
<evidence type="ECO:0000256" key="5">
    <source>
        <dbReference type="ARBA" id="ARBA00022777"/>
    </source>
</evidence>
<keyword evidence="5" id="KW-0418">Kinase</keyword>
<dbReference type="GO" id="GO:0004697">
    <property type="term" value="F:diacylglycerol-dependent serine/threonine kinase activity"/>
    <property type="evidence" value="ECO:0007669"/>
    <property type="project" value="UniProtKB-EC"/>
</dbReference>
<dbReference type="Proteomes" id="UP000663829">
    <property type="component" value="Unassembled WGS sequence"/>
</dbReference>
<proteinExistence type="inferred from homology"/>
<dbReference type="InterPro" id="IPR017441">
    <property type="entry name" value="Protein_kinase_ATP_BS"/>
</dbReference>
<dbReference type="EMBL" id="CAJOBC010004293">
    <property type="protein sequence ID" value="CAF3822245.1"/>
    <property type="molecule type" value="Genomic_DNA"/>
</dbReference>
<evidence type="ECO:0000256" key="8">
    <source>
        <dbReference type="ARBA" id="ARBA00047470"/>
    </source>
</evidence>
<feature type="domain" description="REM-1" evidence="16">
    <location>
        <begin position="194"/>
        <end position="273"/>
    </location>
</feature>
<dbReference type="InterPro" id="IPR008271">
    <property type="entry name" value="Ser/Thr_kinase_AS"/>
</dbReference>
<evidence type="ECO:0000256" key="7">
    <source>
        <dbReference type="ARBA" id="ARBA00047272"/>
    </source>
</evidence>
<dbReference type="SMART" id="SM00742">
    <property type="entry name" value="Hr1"/>
    <property type="match status" value="3"/>
</dbReference>
<evidence type="ECO:0000256" key="1">
    <source>
        <dbReference type="ARBA" id="ARBA00005490"/>
    </source>
</evidence>
<feature type="region of interest" description="Disordered" evidence="13">
    <location>
        <begin position="691"/>
        <end position="716"/>
    </location>
</feature>
<dbReference type="PROSITE" id="PS50011">
    <property type="entry name" value="PROTEIN_KINASE_DOM"/>
    <property type="match status" value="1"/>
</dbReference>
<dbReference type="GO" id="GO:0035556">
    <property type="term" value="P:intracellular signal transduction"/>
    <property type="evidence" value="ECO:0007669"/>
    <property type="project" value="TreeGrafter"/>
</dbReference>
<dbReference type="SUPFAM" id="SSF46585">
    <property type="entry name" value="HR1 repeat"/>
    <property type="match status" value="3"/>
</dbReference>
<feature type="region of interest" description="Disordered" evidence="13">
    <location>
        <begin position="98"/>
        <end position="120"/>
    </location>
</feature>
<dbReference type="Proteomes" id="UP000681722">
    <property type="component" value="Unassembled WGS sequence"/>
</dbReference>
<accession>A0A814KID1</accession>
<evidence type="ECO:0000256" key="4">
    <source>
        <dbReference type="ARBA" id="ARBA00022741"/>
    </source>
</evidence>
<comment type="catalytic activity">
    <reaction evidence="10">
        <text>L-seryl-[protein] + ATP = O-phospho-L-seryl-[protein] + ADP + H(+)</text>
        <dbReference type="Rhea" id="RHEA:17989"/>
        <dbReference type="Rhea" id="RHEA-COMP:9863"/>
        <dbReference type="Rhea" id="RHEA-COMP:11604"/>
        <dbReference type="ChEBI" id="CHEBI:15378"/>
        <dbReference type="ChEBI" id="CHEBI:29999"/>
        <dbReference type="ChEBI" id="CHEBI:30616"/>
        <dbReference type="ChEBI" id="CHEBI:83421"/>
        <dbReference type="ChEBI" id="CHEBI:456216"/>
        <dbReference type="EC" id="2.7.11.1"/>
    </reaction>
</comment>
<dbReference type="GO" id="GO:0005524">
    <property type="term" value="F:ATP binding"/>
    <property type="evidence" value="ECO:0007669"/>
    <property type="project" value="UniProtKB-UniRule"/>
</dbReference>
<dbReference type="PROSITE" id="PS51860">
    <property type="entry name" value="REM_1"/>
    <property type="match status" value="2"/>
</dbReference>
<dbReference type="Gene3D" id="1.10.287.160">
    <property type="entry name" value="HR1 repeat"/>
    <property type="match status" value="3"/>
</dbReference>